<gene>
    <name evidence="2" type="ORF">WJX84_006809</name>
</gene>
<keyword evidence="3" id="KW-1185">Reference proteome</keyword>
<dbReference type="AlphaFoldDB" id="A0AAW1TKR2"/>
<dbReference type="PANTHER" id="PTHR34809:SF1">
    <property type="entry name" value="MALTOSE EXCESS PROTEIN 1, CHLOROPLASTIC-RELATED"/>
    <property type="match status" value="1"/>
</dbReference>
<dbReference type="PANTHER" id="PTHR34809">
    <property type="entry name" value="MALTOSE EXCESS PROTEIN 1, CHLOROPLASTIC-RELATED"/>
    <property type="match status" value="1"/>
</dbReference>
<comment type="caution">
    <text evidence="2">The sequence shown here is derived from an EMBL/GenBank/DDBJ whole genome shotgun (WGS) entry which is preliminary data.</text>
</comment>
<feature type="transmembrane region" description="Helical" evidence="1">
    <location>
        <begin position="168"/>
        <end position="188"/>
    </location>
</feature>
<feature type="transmembrane region" description="Helical" evidence="1">
    <location>
        <begin position="200"/>
        <end position="217"/>
    </location>
</feature>
<feature type="transmembrane region" description="Helical" evidence="1">
    <location>
        <begin position="50"/>
        <end position="72"/>
    </location>
</feature>
<feature type="transmembrane region" description="Helical" evidence="1">
    <location>
        <begin position="110"/>
        <end position="131"/>
    </location>
</feature>
<dbReference type="Proteomes" id="UP001485043">
    <property type="component" value="Unassembled WGS sequence"/>
</dbReference>
<dbReference type="EMBL" id="JALJOV010000027">
    <property type="protein sequence ID" value="KAK9868469.1"/>
    <property type="molecule type" value="Genomic_DNA"/>
</dbReference>
<organism evidence="2 3">
    <name type="scientific">Apatococcus fuscideae</name>
    <dbReference type="NCBI Taxonomy" id="2026836"/>
    <lineage>
        <taxon>Eukaryota</taxon>
        <taxon>Viridiplantae</taxon>
        <taxon>Chlorophyta</taxon>
        <taxon>core chlorophytes</taxon>
        <taxon>Trebouxiophyceae</taxon>
        <taxon>Chlorellales</taxon>
        <taxon>Chlorellaceae</taxon>
        <taxon>Apatococcus</taxon>
    </lineage>
</organism>
<protein>
    <submittedName>
        <fullName evidence="2">Uncharacterized protein</fullName>
    </submittedName>
</protein>
<feature type="transmembrane region" description="Helical" evidence="1">
    <location>
        <begin position="137"/>
        <end position="156"/>
    </location>
</feature>
<evidence type="ECO:0000256" key="1">
    <source>
        <dbReference type="SAM" id="Phobius"/>
    </source>
</evidence>
<reference evidence="2 3" key="1">
    <citation type="journal article" date="2024" name="Nat. Commun.">
        <title>Phylogenomics reveals the evolutionary origins of lichenization in chlorophyte algae.</title>
        <authorList>
            <person name="Puginier C."/>
            <person name="Libourel C."/>
            <person name="Otte J."/>
            <person name="Skaloud P."/>
            <person name="Haon M."/>
            <person name="Grisel S."/>
            <person name="Petersen M."/>
            <person name="Berrin J.G."/>
            <person name="Delaux P.M."/>
            <person name="Dal Grande F."/>
            <person name="Keller J."/>
        </authorList>
    </citation>
    <scope>NUCLEOTIDE SEQUENCE [LARGE SCALE GENOMIC DNA]</scope>
    <source>
        <strain evidence="2 3">SAG 2523</strain>
    </source>
</reference>
<sequence length="296" mass="31106">MMPQVVKNASNFMAGNARALAALSWVGYSSSYFGNLLLLAYFVTKQEREAALIQAIGVASNTAVLAQIWAAGYMPGTAFGAVILLSSAALVITGLKVTGKLEAGRKRGKIWTAWHQALGLIGVALLPQAIWATFSSTITPLPACIAGATGAAFLALDRSGQLPPAMRGHWASVPGWTATLLFMFQPLAQAVSNFSGTADLAGLSVGSLLLAMTGNGLMVPRALAMRDAVWLTGSTWGTLLTWTQLLSLFVSFTPSGGRYFPGWIFAVTSILLAGYLAVIAFKDAEARRPSMTTSSL</sequence>
<evidence type="ECO:0000313" key="3">
    <source>
        <dbReference type="Proteomes" id="UP001485043"/>
    </source>
</evidence>
<feature type="transmembrane region" description="Helical" evidence="1">
    <location>
        <begin position="229"/>
        <end position="250"/>
    </location>
</feature>
<keyword evidence="1" id="KW-0472">Membrane</keyword>
<dbReference type="InterPro" id="IPR034628">
    <property type="entry name" value="MEX1/MEX1-like"/>
</dbReference>
<keyword evidence="1" id="KW-0812">Transmembrane</keyword>
<feature type="transmembrane region" description="Helical" evidence="1">
    <location>
        <begin position="78"/>
        <end position="98"/>
    </location>
</feature>
<proteinExistence type="predicted"/>
<keyword evidence="1" id="KW-1133">Transmembrane helix</keyword>
<accession>A0AAW1TKR2</accession>
<name>A0AAW1TKR2_9CHLO</name>
<dbReference type="GO" id="GO:0005363">
    <property type="term" value="F:maltose transmembrane transporter activity"/>
    <property type="evidence" value="ECO:0007669"/>
    <property type="project" value="TreeGrafter"/>
</dbReference>
<feature type="transmembrane region" description="Helical" evidence="1">
    <location>
        <begin position="262"/>
        <end position="281"/>
    </location>
</feature>
<evidence type="ECO:0000313" key="2">
    <source>
        <dbReference type="EMBL" id="KAK9868469.1"/>
    </source>
</evidence>
<dbReference type="GO" id="GO:0009941">
    <property type="term" value="C:chloroplast envelope"/>
    <property type="evidence" value="ECO:0007669"/>
    <property type="project" value="TreeGrafter"/>
</dbReference>
<feature type="transmembrane region" description="Helical" evidence="1">
    <location>
        <begin position="20"/>
        <end position="43"/>
    </location>
</feature>